<accession>A0A803KXH0</accession>
<evidence type="ECO:0000256" key="3">
    <source>
        <dbReference type="ARBA" id="ARBA00022833"/>
    </source>
</evidence>
<dbReference type="PANTHER" id="PTHR45798:SF101">
    <property type="entry name" value="RING-H2 FINGER PROTEIN ATL8-RELATED"/>
    <property type="match status" value="1"/>
</dbReference>
<dbReference type="Gramene" id="AUR62003729-RA">
    <property type="protein sequence ID" value="AUR62003729-RA:cds"/>
    <property type="gene ID" value="AUR62003729"/>
</dbReference>
<dbReference type="Pfam" id="PF13639">
    <property type="entry name" value="zf-RING_2"/>
    <property type="match status" value="1"/>
</dbReference>
<dbReference type="SMART" id="SM00184">
    <property type="entry name" value="RING"/>
    <property type="match status" value="1"/>
</dbReference>
<sequence>MGLMAVTHCVWPCPQLPTTRGNTVEVVPNKCLKREIIDSLPRKVFKSGSPIAAADAATSENDKAAAECVICLAEFVEGEEVREFPGCSHVFHVECIDTWLIGSHSSSCPSCRQTLVVVGQCQTCRTGVSVVFQQQEADFLP</sequence>
<dbReference type="PANTHER" id="PTHR45798">
    <property type="entry name" value="RING-H2 FINGER PROTEIN ATL61-RELATED-RELATED"/>
    <property type="match status" value="1"/>
</dbReference>
<dbReference type="InterPro" id="IPR001841">
    <property type="entry name" value="Znf_RING"/>
</dbReference>
<dbReference type="Gene3D" id="3.30.40.10">
    <property type="entry name" value="Zinc/RING finger domain, C3HC4 (zinc finger)"/>
    <property type="match status" value="1"/>
</dbReference>
<evidence type="ECO:0000313" key="7">
    <source>
        <dbReference type="Proteomes" id="UP000596660"/>
    </source>
</evidence>
<keyword evidence="3" id="KW-0862">Zinc</keyword>
<organism evidence="6 7">
    <name type="scientific">Chenopodium quinoa</name>
    <name type="common">Quinoa</name>
    <dbReference type="NCBI Taxonomy" id="63459"/>
    <lineage>
        <taxon>Eukaryota</taxon>
        <taxon>Viridiplantae</taxon>
        <taxon>Streptophyta</taxon>
        <taxon>Embryophyta</taxon>
        <taxon>Tracheophyta</taxon>
        <taxon>Spermatophyta</taxon>
        <taxon>Magnoliopsida</taxon>
        <taxon>eudicotyledons</taxon>
        <taxon>Gunneridae</taxon>
        <taxon>Pentapetalae</taxon>
        <taxon>Caryophyllales</taxon>
        <taxon>Chenopodiaceae</taxon>
        <taxon>Chenopodioideae</taxon>
        <taxon>Atripliceae</taxon>
        <taxon>Chenopodium</taxon>
    </lineage>
</organism>
<dbReference type="InterPro" id="IPR052788">
    <property type="entry name" value="RING-type_E3_ligase_ATL"/>
</dbReference>
<proteinExistence type="predicted"/>
<keyword evidence="7" id="KW-1185">Reference proteome</keyword>
<dbReference type="InterPro" id="IPR013083">
    <property type="entry name" value="Znf_RING/FYVE/PHD"/>
</dbReference>
<evidence type="ECO:0000256" key="4">
    <source>
        <dbReference type="PROSITE-ProRule" id="PRU00175"/>
    </source>
</evidence>
<feature type="domain" description="RING-type" evidence="5">
    <location>
        <begin position="68"/>
        <end position="112"/>
    </location>
</feature>
<evidence type="ECO:0000256" key="2">
    <source>
        <dbReference type="ARBA" id="ARBA00022771"/>
    </source>
</evidence>
<reference evidence="6" key="2">
    <citation type="submission" date="2021-03" db="UniProtKB">
        <authorList>
            <consortium name="EnsemblPlants"/>
        </authorList>
    </citation>
    <scope>IDENTIFICATION</scope>
</reference>
<keyword evidence="2 4" id="KW-0863">Zinc-finger</keyword>
<dbReference type="EnsemblPlants" id="AUR62003729-RA">
    <property type="protein sequence ID" value="AUR62003729-RA:cds"/>
    <property type="gene ID" value="AUR62003729"/>
</dbReference>
<dbReference type="GO" id="GO:0008270">
    <property type="term" value="F:zinc ion binding"/>
    <property type="evidence" value="ECO:0007669"/>
    <property type="project" value="UniProtKB-KW"/>
</dbReference>
<protein>
    <recommendedName>
        <fullName evidence="5">RING-type domain-containing protein</fullName>
    </recommendedName>
</protein>
<dbReference type="PROSITE" id="PS50089">
    <property type="entry name" value="ZF_RING_2"/>
    <property type="match status" value="1"/>
</dbReference>
<evidence type="ECO:0000259" key="5">
    <source>
        <dbReference type="PROSITE" id="PS50089"/>
    </source>
</evidence>
<name>A0A803KXH0_CHEQI</name>
<dbReference type="SUPFAM" id="SSF57850">
    <property type="entry name" value="RING/U-box"/>
    <property type="match status" value="1"/>
</dbReference>
<dbReference type="Proteomes" id="UP000596660">
    <property type="component" value="Unplaced"/>
</dbReference>
<evidence type="ECO:0000313" key="6">
    <source>
        <dbReference type="EnsemblPlants" id="AUR62003729-RA:cds"/>
    </source>
</evidence>
<keyword evidence="1" id="KW-0479">Metal-binding</keyword>
<dbReference type="AlphaFoldDB" id="A0A803KXH0"/>
<evidence type="ECO:0000256" key="1">
    <source>
        <dbReference type="ARBA" id="ARBA00022723"/>
    </source>
</evidence>
<reference evidence="6" key="1">
    <citation type="journal article" date="2017" name="Nature">
        <title>The genome of Chenopodium quinoa.</title>
        <authorList>
            <person name="Jarvis D.E."/>
            <person name="Ho Y.S."/>
            <person name="Lightfoot D.J."/>
            <person name="Schmoeckel S.M."/>
            <person name="Li B."/>
            <person name="Borm T.J.A."/>
            <person name="Ohyanagi H."/>
            <person name="Mineta K."/>
            <person name="Michell C.T."/>
            <person name="Saber N."/>
            <person name="Kharbatia N.M."/>
            <person name="Rupper R.R."/>
            <person name="Sharp A.R."/>
            <person name="Dally N."/>
            <person name="Boughton B.A."/>
            <person name="Woo Y.H."/>
            <person name="Gao G."/>
            <person name="Schijlen E.G.W.M."/>
            <person name="Guo X."/>
            <person name="Momin A.A."/>
            <person name="Negrao S."/>
            <person name="Al-Babili S."/>
            <person name="Gehring C."/>
            <person name="Roessner U."/>
            <person name="Jung C."/>
            <person name="Murphy K."/>
            <person name="Arold S.T."/>
            <person name="Gojobori T."/>
            <person name="van der Linden C.G."/>
            <person name="van Loo E.N."/>
            <person name="Jellen E.N."/>
            <person name="Maughan P.J."/>
            <person name="Tester M."/>
        </authorList>
    </citation>
    <scope>NUCLEOTIDE SEQUENCE [LARGE SCALE GENOMIC DNA]</scope>
    <source>
        <strain evidence="6">cv. PI 614886</strain>
    </source>
</reference>
<dbReference type="SMART" id="SM01197">
    <property type="entry name" value="FANCL_C"/>
    <property type="match status" value="1"/>
</dbReference>